<organism evidence="3 4">
    <name type="scientific">Plasmodium ovale</name>
    <name type="common">malaria parasite P. ovale</name>
    <dbReference type="NCBI Taxonomy" id="36330"/>
    <lineage>
        <taxon>Eukaryota</taxon>
        <taxon>Sar</taxon>
        <taxon>Alveolata</taxon>
        <taxon>Apicomplexa</taxon>
        <taxon>Aconoidasida</taxon>
        <taxon>Haemosporida</taxon>
        <taxon>Plasmodiidae</taxon>
        <taxon>Plasmodium</taxon>
        <taxon>Plasmodium (Plasmodium)</taxon>
    </lineage>
</organism>
<evidence type="ECO:0000313" key="3">
    <source>
        <dbReference type="EMBL" id="SBT73914.1"/>
    </source>
</evidence>
<evidence type="ECO:0000256" key="2">
    <source>
        <dbReference type="SAM" id="Phobius"/>
    </source>
</evidence>
<evidence type="ECO:0000256" key="1">
    <source>
        <dbReference type="SAM" id="MobiDB-lite"/>
    </source>
</evidence>
<protein>
    <submittedName>
        <fullName evidence="3">Plasmodium vivax Vir protein, putative</fullName>
    </submittedName>
</protein>
<dbReference type="EMBL" id="FLRJ01000552">
    <property type="protein sequence ID" value="SBT73914.1"/>
    <property type="molecule type" value="Genomic_DNA"/>
</dbReference>
<dbReference type="VEuPathDB" id="PlasmoDB:PocGH01_00229500"/>
<accession>A0A1C3KJ53</accession>
<dbReference type="InterPro" id="IPR008780">
    <property type="entry name" value="Plasmodium_Vir"/>
</dbReference>
<keyword evidence="2" id="KW-1133">Transmembrane helix</keyword>
<feature type="transmembrane region" description="Helical" evidence="2">
    <location>
        <begin position="247"/>
        <end position="265"/>
    </location>
</feature>
<dbReference type="AlphaFoldDB" id="A0A1C3KJ53"/>
<dbReference type="VEuPathDB" id="PlasmoDB:POWCR01_000163300"/>
<proteinExistence type="predicted"/>
<feature type="compositionally biased region" description="Acidic residues" evidence="1">
    <location>
        <begin position="18"/>
        <end position="33"/>
    </location>
</feature>
<dbReference type="Proteomes" id="UP000243200">
    <property type="component" value="Unassembled WGS sequence"/>
</dbReference>
<sequence length="317" mass="37194">MGTGDKENLGEFKKGVDDIPEGEEEEEEEDDGDAYYSSVRSFITYEKEFRTVDGDMSSTEKYQKLCNSFSDVFFSNKYPVDSCFKLAKYLQHIKSKKDQNNDDRCKCLNYLLNTSHNFNSSLGYEVSNLFKAYNKLSKRFDTCNLRIEHIKNEDVLRKIKKFHDLYNAMIKLENSVTSNDGNIQKNAEEFSEHYLNIKNDCQGTKIDSYCTELKGIEQYILYSTQLKKYTEASEILKKLIPNYRTSIIVSCIMILGMPFFLYILYKFTPLGSWANIQIQKRKKMWNNLLGNEPQLHKHRCDQLNMENNKFNIKYHSS</sequence>
<gene>
    <name evidence="3" type="primary">PowCR01_000163300</name>
    <name evidence="3" type="ORF">POWCR01_000163300</name>
</gene>
<feature type="compositionally biased region" description="Basic and acidic residues" evidence="1">
    <location>
        <begin position="1"/>
        <end position="17"/>
    </location>
</feature>
<keyword evidence="2" id="KW-0472">Membrane</keyword>
<reference evidence="3 4" key="1">
    <citation type="submission" date="2016-06" db="EMBL/GenBank/DDBJ databases">
        <authorList>
            <consortium name="Pathogen Informatics"/>
        </authorList>
    </citation>
    <scope>NUCLEOTIDE SEQUENCE [LARGE SCALE GENOMIC DNA]</scope>
</reference>
<evidence type="ECO:0000313" key="4">
    <source>
        <dbReference type="Proteomes" id="UP000243200"/>
    </source>
</evidence>
<dbReference type="Pfam" id="PF05795">
    <property type="entry name" value="Plasmodium_Vir"/>
    <property type="match status" value="1"/>
</dbReference>
<keyword evidence="2" id="KW-0812">Transmembrane</keyword>
<name>A0A1C3KJ53_PLAOA</name>
<feature type="region of interest" description="Disordered" evidence="1">
    <location>
        <begin position="1"/>
        <end position="33"/>
    </location>
</feature>